<protein>
    <recommendedName>
        <fullName evidence="2">Toxin VasX N-terminal region domain-containing protein</fullName>
    </recommendedName>
</protein>
<dbReference type="CDD" id="cd20708">
    <property type="entry name" value="MIX_IV"/>
    <property type="match status" value="1"/>
</dbReference>
<dbReference type="InterPro" id="IPR046864">
    <property type="entry name" value="VasX_N"/>
</dbReference>
<dbReference type="InterPro" id="IPR048126">
    <property type="entry name" value="Toxin_VasX"/>
</dbReference>
<dbReference type="Pfam" id="PF20249">
    <property type="entry name" value="VasX_N"/>
    <property type="match status" value="1"/>
</dbReference>
<dbReference type="NCBIfam" id="NF041559">
    <property type="entry name" value="BTH_I2691_fam"/>
    <property type="match status" value="1"/>
</dbReference>
<name>A0AAD3UCA0_AERHY</name>
<evidence type="ECO:0000259" key="2">
    <source>
        <dbReference type="Pfam" id="PF20249"/>
    </source>
</evidence>
<feature type="domain" description="Toxin VasX N-terminal region" evidence="2">
    <location>
        <begin position="23"/>
        <end position="159"/>
    </location>
</feature>
<reference evidence="3" key="2">
    <citation type="submission" date="2020-01" db="EMBL/GenBank/DDBJ databases">
        <authorList>
            <consortium name="NCBI Pathogen Detection Project"/>
        </authorList>
    </citation>
    <scope>NUCLEOTIDE SEQUENCE</scope>
    <source>
        <strain evidence="3">OLC2673_Aeromonas</strain>
    </source>
</reference>
<evidence type="ECO:0000313" key="4">
    <source>
        <dbReference type="Proteomes" id="UP000859505"/>
    </source>
</evidence>
<feature type="transmembrane region" description="Helical" evidence="1">
    <location>
        <begin position="820"/>
        <end position="839"/>
    </location>
</feature>
<keyword evidence="1" id="KW-0472">Membrane</keyword>
<gene>
    <name evidence="3" type="ORF">JAJ28_001953</name>
</gene>
<evidence type="ECO:0000256" key="1">
    <source>
        <dbReference type="SAM" id="Phobius"/>
    </source>
</evidence>
<keyword evidence="1" id="KW-0812">Transmembrane</keyword>
<proteinExistence type="predicted"/>
<dbReference type="AlphaFoldDB" id="A0AAD3UCA0"/>
<reference evidence="3" key="1">
    <citation type="journal article" date="2018" name="Genome Biol.">
        <title>SKESA: strategic k-mer extension for scrupulous assemblies.</title>
        <authorList>
            <person name="Souvorov A."/>
            <person name="Agarwala R."/>
            <person name="Lipman D.J."/>
        </authorList>
    </citation>
    <scope>NUCLEOTIDE SEQUENCE</scope>
    <source>
        <strain evidence="3">OLC2673_Aeromonas</strain>
    </source>
</reference>
<comment type="caution">
    <text evidence="3">The sequence shown here is derived from an EMBL/GenBank/DDBJ whole genome shotgun (WGS) entry which is preliminary data.</text>
</comment>
<evidence type="ECO:0000313" key="3">
    <source>
        <dbReference type="EMBL" id="HAT6344230.1"/>
    </source>
</evidence>
<sequence length="1060" mass="115646">MSTPNQVAQCANTTDSKSPAGVCPLKNKKIAIIPVRYALDEPFSPPQKQPHPVPAGAGFVVPLKLKESGYALRQLRDGWLYVYDEKAKTFDEYEIKGATFISQSKGSKGHLLYPASHTLSLIYSPQRWTGRIKKEMGKNSSLRSVWMRQVKLGSFASTMKAPHCGLPDVLDKVADLGMSNKGFVLSSTPLAKPAEEDKQGIKLLAHKPAGSPAANKAGIPDPKSALVVALEDPLADLADLSMKVNQLLAKYEALLGKDDASIKVNSHKLMMAEVTRNLAKVRLEEKELPASVRGNVAKTQAFEEALDDYLGDRYLADMENMTAEPGMAMFSSPMEKRADAKLKILRELYGFNPSHKQVAQWKERAAFQDEVNWSGLNAFIKQYQVPLNELELALTRAHEDLFNGVTRLKADPLPFGLDNRTPKGQAYLQTLFAEAGQALSLSCRTEARKKALEKLLGEKNSDNLLALAPYGFDIALYKGLSEQTVANAWLSTSSGDMTALFGRTADLETLLGDERLKQKSWFQAVEAVIEAMKVVGKSMAKGAHAQIMAAILPHAWKNSLAGNLRLVLLESLLGEQPLQVNRDYRMLHSRFQQKVWIIVKEMSAISSPPPGRSTTVKAINGQLKTLQQQLDTLIASEMPLLVKLKGDLYQQQARQYVGDYLASVRSGVNQRITAMNERIPNLATFGGLVALLNLWNLTVVIAGTAQNAQSIGRERANMQLGSAFAWTGNAIAALYQGAAWEKLKPLTTGGGKRALTAISIKAAIKEGEHAVWVKAFSLRMLAFAGLGAAAAGLEAWDASLASKDPLISEMERTLLVSKAYVLWGQTGIFGVQVLLTLVSRGVGGFAIGTVFAPWMVVGLFVLGIAYLVLTMLLNIFKRSDLEKWLLQSTWGKQPANWSAEDELARFESLVNKPGASLTVVRSPAQGWMDSGRPQWQLQLSLPTHLRGQTIGLKVIGQPIARAGQMVPVRSKEDLTRYQAAMQPRTLGTQRGRWDDMVYSLPLGIDTNSAIKLELGYLGGMIQRQFVFKGSSSSGGPVTLNSSNGDLGTMPALVVGKQGNK</sequence>
<organism evidence="3 4">
    <name type="scientific">Aeromonas hydrophila</name>
    <dbReference type="NCBI Taxonomy" id="644"/>
    <lineage>
        <taxon>Bacteria</taxon>
        <taxon>Pseudomonadati</taxon>
        <taxon>Pseudomonadota</taxon>
        <taxon>Gammaproteobacteria</taxon>
        <taxon>Aeromonadales</taxon>
        <taxon>Aeromonadaceae</taxon>
        <taxon>Aeromonas</taxon>
    </lineage>
</organism>
<accession>A0AAD3UCA0</accession>
<feature type="transmembrane region" description="Helical" evidence="1">
    <location>
        <begin position="851"/>
        <end position="876"/>
    </location>
</feature>
<dbReference type="EMBL" id="DACTUL010000012">
    <property type="protein sequence ID" value="HAT6344230.1"/>
    <property type="molecule type" value="Genomic_DNA"/>
</dbReference>
<keyword evidence="1" id="KW-1133">Transmembrane helix</keyword>
<dbReference type="Proteomes" id="UP000859505">
    <property type="component" value="Unassembled WGS sequence"/>
</dbReference>
<feature type="transmembrane region" description="Helical" evidence="1">
    <location>
        <begin position="682"/>
        <end position="705"/>
    </location>
</feature>